<dbReference type="Gene3D" id="2.70.220.10">
    <property type="entry name" value="Ganglioside GM2 activator"/>
    <property type="match status" value="1"/>
</dbReference>
<dbReference type="AlphaFoldDB" id="A0A7R9D0T2"/>
<dbReference type="PANTHER" id="PTHR17357">
    <property type="entry name" value="GM2 GANGLIOSIDE ACTIVATOR PROTEIN"/>
    <property type="match status" value="1"/>
</dbReference>
<protein>
    <submittedName>
        <fullName evidence="2">Uncharacterized protein</fullName>
    </submittedName>
</protein>
<dbReference type="GO" id="GO:0009898">
    <property type="term" value="C:cytoplasmic side of plasma membrane"/>
    <property type="evidence" value="ECO:0007669"/>
    <property type="project" value="TreeGrafter"/>
</dbReference>
<evidence type="ECO:0000313" key="2">
    <source>
        <dbReference type="EMBL" id="CAD7404967.1"/>
    </source>
</evidence>
<keyword evidence="1" id="KW-0732">Signal</keyword>
<accession>A0A7R9D0T2</accession>
<dbReference type="EMBL" id="OD002351">
    <property type="protein sequence ID" value="CAD7404967.1"/>
    <property type="molecule type" value="Genomic_DNA"/>
</dbReference>
<dbReference type="GO" id="GO:0006689">
    <property type="term" value="P:ganglioside catabolic process"/>
    <property type="evidence" value="ECO:0007669"/>
    <property type="project" value="InterPro"/>
</dbReference>
<name>A0A7R9D0T2_TIMPO</name>
<dbReference type="GO" id="GO:0008047">
    <property type="term" value="F:enzyme activator activity"/>
    <property type="evidence" value="ECO:0007669"/>
    <property type="project" value="InterPro"/>
</dbReference>
<dbReference type="InterPro" id="IPR028996">
    <property type="entry name" value="GM2-AP"/>
</dbReference>
<dbReference type="InterPro" id="IPR036846">
    <property type="entry name" value="GM2-AP_sf"/>
</dbReference>
<dbReference type="SUPFAM" id="SSF63707">
    <property type="entry name" value="Ganglioside M2 (gm2) activator"/>
    <property type="match status" value="1"/>
</dbReference>
<organism evidence="2">
    <name type="scientific">Timema poppense</name>
    <name type="common">Walking stick</name>
    <dbReference type="NCBI Taxonomy" id="170557"/>
    <lineage>
        <taxon>Eukaryota</taxon>
        <taxon>Metazoa</taxon>
        <taxon>Ecdysozoa</taxon>
        <taxon>Arthropoda</taxon>
        <taxon>Hexapoda</taxon>
        <taxon>Insecta</taxon>
        <taxon>Pterygota</taxon>
        <taxon>Neoptera</taxon>
        <taxon>Polyneoptera</taxon>
        <taxon>Phasmatodea</taxon>
        <taxon>Timematodea</taxon>
        <taxon>Timematoidea</taxon>
        <taxon>Timematidae</taxon>
        <taxon>Timema</taxon>
    </lineage>
</organism>
<proteinExistence type="predicted"/>
<sequence>MRTFTGTAGTPDFRSFRKVIIDELKFNNCSPSPLEDLVQFNDVAVCTTDDGDLLISGSVRNEITLTTPIKVKTYRKRNIDIAFRAQWERTFDNFVNLFERYCRSFESLASYKVKPPPRSSLNAIGGRRSHQPAAVMISTSTSQCVLCNASHAFYKCPDYLLKDPKERFNFINTIHHYIFQNRLYLVHHRITPRIKKHKTRLELQSISWPPLQEQWRLVAKIDGNRGSCSSAVSIHEPPVCRSNPSVNHSAVTALVEAQDVSGSYQVIRVLLDFGSQASFITFQYLSRPGLSRRKASLDPHELSHTPLSVAKGVSTCFVRTIGLSSPSLSIDVFASVSMKRKVLGLWVPVPCIKDFGSCDFDDLCTYAMPPKGGCVPLLEEHDIPCHCPIERGNFTLPAGQFRVPGTRWAGILAGNYKGTIKFSHRDQQLACYTATFTLD</sequence>
<reference evidence="2" key="1">
    <citation type="submission" date="2020-11" db="EMBL/GenBank/DDBJ databases">
        <authorList>
            <person name="Tran Van P."/>
        </authorList>
    </citation>
    <scope>NUCLEOTIDE SEQUENCE</scope>
</reference>
<dbReference type="GO" id="GO:0005319">
    <property type="term" value="F:lipid transporter activity"/>
    <property type="evidence" value="ECO:0007669"/>
    <property type="project" value="TreeGrafter"/>
</dbReference>
<dbReference type="PANTHER" id="PTHR17357:SF0">
    <property type="entry name" value="GANGLIOSIDE GM2 ACTIVATOR"/>
    <property type="match status" value="1"/>
</dbReference>
<gene>
    <name evidence="2" type="ORF">TPSB3V08_LOCUS4743</name>
</gene>
<evidence type="ECO:0000256" key="1">
    <source>
        <dbReference type="ARBA" id="ARBA00022729"/>
    </source>
</evidence>